<organism evidence="4 5">
    <name type="scientific">Kibdelosporangium aridum</name>
    <dbReference type="NCBI Taxonomy" id="2030"/>
    <lineage>
        <taxon>Bacteria</taxon>
        <taxon>Bacillati</taxon>
        <taxon>Actinomycetota</taxon>
        <taxon>Actinomycetes</taxon>
        <taxon>Pseudonocardiales</taxon>
        <taxon>Pseudonocardiaceae</taxon>
        <taxon>Kibdelosporangium</taxon>
    </lineage>
</organism>
<dbReference type="OrthoDB" id="5240615at2"/>
<dbReference type="NCBIfam" id="NF003780">
    <property type="entry name" value="PRK05371.1-1"/>
    <property type="match status" value="1"/>
</dbReference>
<accession>A0A1W2AJ25</accession>
<evidence type="ECO:0000256" key="2">
    <source>
        <dbReference type="SAM" id="SignalP"/>
    </source>
</evidence>
<evidence type="ECO:0000259" key="3">
    <source>
        <dbReference type="SMART" id="SM00939"/>
    </source>
</evidence>
<dbReference type="Pfam" id="PF08530">
    <property type="entry name" value="PepX_C"/>
    <property type="match status" value="1"/>
</dbReference>
<reference evidence="4 5" key="1">
    <citation type="submission" date="2017-04" db="EMBL/GenBank/DDBJ databases">
        <authorList>
            <person name="Afonso C.L."/>
            <person name="Miller P.J."/>
            <person name="Scott M.A."/>
            <person name="Spackman E."/>
            <person name="Goraichik I."/>
            <person name="Dimitrov K.M."/>
            <person name="Suarez D.L."/>
            <person name="Swayne D.E."/>
        </authorList>
    </citation>
    <scope>NUCLEOTIDE SEQUENCE [LARGE SCALE GENOMIC DNA]</scope>
    <source>
        <strain evidence="4 5">DSM 43828</strain>
    </source>
</reference>
<evidence type="ECO:0000313" key="5">
    <source>
        <dbReference type="Proteomes" id="UP000192674"/>
    </source>
</evidence>
<dbReference type="Gene3D" id="3.40.50.1820">
    <property type="entry name" value="alpha/beta hydrolase"/>
    <property type="match status" value="1"/>
</dbReference>
<feature type="domain" description="Xaa-Pro dipeptidyl-peptidase C-terminal" evidence="3">
    <location>
        <begin position="338"/>
        <end position="593"/>
    </location>
</feature>
<dbReference type="SUPFAM" id="SSF49785">
    <property type="entry name" value="Galactose-binding domain-like"/>
    <property type="match status" value="1"/>
</dbReference>
<dbReference type="InterPro" id="IPR029058">
    <property type="entry name" value="AB_hydrolase_fold"/>
</dbReference>
<dbReference type="Proteomes" id="UP000192674">
    <property type="component" value="Unassembled WGS sequence"/>
</dbReference>
<dbReference type="AlphaFoldDB" id="A0A1W2AJ25"/>
<keyword evidence="2" id="KW-0732">Signal</keyword>
<dbReference type="InterPro" id="IPR000383">
    <property type="entry name" value="Xaa-Pro-like_dom"/>
</dbReference>
<dbReference type="InterPro" id="IPR008979">
    <property type="entry name" value="Galactose-bd-like_sf"/>
</dbReference>
<feature type="chain" id="PRO_5012642013" evidence="2">
    <location>
        <begin position="28"/>
        <end position="602"/>
    </location>
</feature>
<protein>
    <submittedName>
        <fullName evidence="4">X-Pro dipeptidyl-peptidase</fullName>
    </submittedName>
</protein>
<dbReference type="RefSeq" id="WP_084424714.1">
    <property type="nucleotide sequence ID" value="NZ_FWXV01000001.1"/>
</dbReference>
<dbReference type="Gene3D" id="2.60.120.260">
    <property type="entry name" value="Galactose-binding domain-like"/>
    <property type="match status" value="1"/>
</dbReference>
<keyword evidence="5" id="KW-1185">Reference proteome</keyword>
<dbReference type="SMART" id="SM00939">
    <property type="entry name" value="PepX_C"/>
    <property type="match status" value="1"/>
</dbReference>
<dbReference type="EMBL" id="FWXV01000001">
    <property type="protein sequence ID" value="SMC60705.1"/>
    <property type="molecule type" value="Genomic_DNA"/>
</dbReference>
<dbReference type="GO" id="GO:0008239">
    <property type="term" value="F:dipeptidyl-peptidase activity"/>
    <property type="evidence" value="ECO:0007669"/>
    <property type="project" value="InterPro"/>
</dbReference>
<feature type="signal peptide" evidence="2">
    <location>
        <begin position="1"/>
        <end position="27"/>
    </location>
</feature>
<evidence type="ECO:0000313" key="4">
    <source>
        <dbReference type="EMBL" id="SMC60705.1"/>
    </source>
</evidence>
<evidence type="ECO:0000256" key="1">
    <source>
        <dbReference type="ARBA" id="ARBA00022801"/>
    </source>
</evidence>
<proteinExistence type="predicted"/>
<dbReference type="SUPFAM" id="SSF53474">
    <property type="entry name" value="alpha/beta-Hydrolases"/>
    <property type="match status" value="1"/>
</dbReference>
<dbReference type="InterPro" id="IPR013736">
    <property type="entry name" value="Xaa-Pro_dipept_C"/>
</dbReference>
<keyword evidence="1" id="KW-0378">Hydrolase</keyword>
<gene>
    <name evidence="4" type="ORF">SAMN05661093_00877</name>
</gene>
<sequence length="602" mass="65163">MGRLRIAVTAALGTVLAGIATPVPAAAQDIEETTPIYSYQDAIREDVFVEAPMDSDKDGKSDRIAIQIMRPKETNSGLKTPVVMEPSPYYRAPGTQATTPYGFARWYDEFFVPRGYTVIEAEMQGTSRSAGCPTTGDAEDTISIKSVVDWLNGRVKGFYANGSEALASWSTGAVGMVGVSYNGTLPNAVAATGVDGLKTIVPIAAISSWYDYTRDAGIGYQGAWGSRYPEYLANYVASAAAKQRCAAFIKSLGDDAGDNTWDYTPFWAERDYKPSVDKVKASVLLVHGMEDWNVKLRHGVAWWNLLQERSIPRKIWLHRSAHIDPVSARPDEWRRVMHRWMDHWLFGMNNGIMDEPMADIQRPNGSWEAHRSWPDAAARNVRLNFGPAASGVAGTLQATRPAASTQTFTDNRTQTETTAMADYTVAAPNRLVYVTPALTQAARMSGTPKVNVTVRSNTASAPLTALLVDYGPGTAFSVQDMSPEELINMECSLSDIDQKTGCAEPFAARAEAVTATVITRGAIDLKNRASLTSGTPLVPGQTYTASWELHGKDYVVPAGHRIGLVLMANDRTYISVDQGAGALTVSLDGSSLDIPVVGGRIS</sequence>
<dbReference type="Gene3D" id="1.10.246.70">
    <property type="match status" value="1"/>
</dbReference>
<name>A0A1W2AJ25_KIBAR</name>
<dbReference type="Pfam" id="PF02129">
    <property type="entry name" value="Peptidase_S15"/>
    <property type="match status" value="1"/>
</dbReference>